<proteinExistence type="predicted"/>
<dbReference type="EMBL" id="CADCUS010000366">
    <property type="protein sequence ID" value="CAA9419021.1"/>
    <property type="molecule type" value="Genomic_DNA"/>
</dbReference>
<evidence type="ECO:0000256" key="1">
    <source>
        <dbReference type="SAM" id="MobiDB-lite"/>
    </source>
</evidence>
<sequence length="39" mass="4061">CGCPGRSPAATGRAATSPRTTPRAGARSPNPCPRRRRRG</sequence>
<reference evidence="2" key="1">
    <citation type="submission" date="2020-02" db="EMBL/GenBank/DDBJ databases">
        <authorList>
            <person name="Meier V. D."/>
        </authorList>
    </citation>
    <scope>NUCLEOTIDE SEQUENCE</scope>
    <source>
        <strain evidence="2">AVDCRST_MAG66</strain>
    </source>
</reference>
<accession>A0A6J4PL15</accession>
<name>A0A6J4PL15_9PSEU</name>
<organism evidence="2">
    <name type="scientific">uncultured Pseudonocardia sp</name>
    <dbReference type="NCBI Taxonomy" id="211455"/>
    <lineage>
        <taxon>Bacteria</taxon>
        <taxon>Bacillati</taxon>
        <taxon>Actinomycetota</taxon>
        <taxon>Actinomycetes</taxon>
        <taxon>Pseudonocardiales</taxon>
        <taxon>Pseudonocardiaceae</taxon>
        <taxon>Pseudonocardia</taxon>
        <taxon>environmental samples</taxon>
    </lineage>
</organism>
<evidence type="ECO:0000313" key="2">
    <source>
        <dbReference type="EMBL" id="CAA9419021.1"/>
    </source>
</evidence>
<feature type="region of interest" description="Disordered" evidence="1">
    <location>
        <begin position="1"/>
        <end position="39"/>
    </location>
</feature>
<dbReference type="AlphaFoldDB" id="A0A6J4PL15"/>
<feature type="non-terminal residue" evidence="2">
    <location>
        <position position="39"/>
    </location>
</feature>
<gene>
    <name evidence="2" type="ORF">AVDCRST_MAG66-2521</name>
</gene>
<protein>
    <submittedName>
        <fullName evidence="2">Uncharacterized protein</fullName>
    </submittedName>
</protein>
<feature type="non-terminal residue" evidence="2">
    <location>
        <position position="1"/>
    </location>
</feature>